<organism evidence="5 6">
    <name type="scientific">Deinococcus metallilatus</name>
    <dbReference type="NCBI Taxonomy" id="1211322"/>
    <lineage>
        <taxon>Bacteria</taxon>
        <taxon>Thermotogati</taxon>
        <taxon>Deinococcota</taxon>
        <taxon>Deinococci</taxon>
        <taxon>Deinococcales</taxon>
        <taxon>Deinococcaceae</taxon>
        <taxon>Deinococcus</taxon>
    </lineage>
</organism>
<reference evidence="4 7" key="2">
    <citation type="submission" date="2020-08" db="EMBL/GenBank/DDBJ databases">
        <title>Genomic Encyclopedia of Type Strains, Phase IV (KMG-IV): sequencing the most valuable type-strain genomes for metagenomic binning, comparative biology and taxonomic classification.</title>
        <authorList>
            <person name="Goeker M."/>
        </authorList>
    </citation>
    <scope>NUCLEOTIDE SEQUENCE [LARGE SCALE GENOMIC DNA]</scope>
    <source>
        <strain evidence="4 7">DSM 105434</strain>
    </source>
</reference>
<evidence type="ECO:0000313" key="6">
    <source>
        <dbReference type="Proteomes" id="UP000308000"/>
    </source>
</evidence>
<evidence type="ECO:0000256" key="2">
    <source>
        <dbReference type="ARBA" id="ARBA00023315"/>
    </source>
</evidence>
<dbReference type="InterPro" id="IPR000182">
    <property type="entry name" value="GNAT_dom"/>
</dbReference>
<name>A0AAJ5F661_9DEIO</name>
<keyword evidence="1" id="KW-0808">Transferase</keyword>
<dbReference type="Proteomes" id="UP000536909">
    <property type="component" value="Unassembled WGS sequence"/>
</dbReference>
<evidence type="ECO:0000259" key="3">
    <source>
        <dbReference type="PROSITE" id="PS51186"/>
    </source>
</evidence>
<feature type="domain" description="N-acetyltransferase" evidence="3">
    <location>
        <begin position="3"/>
        <end position="157"/>
    </location>
</feature>
<evidence type="ECO:0000313" key="7">
    <source>
        <dbReference type="Proteomes" id="UP000536909"/>
    </source>
</evidence>
<dbReference type="Proteomes" id="UP000308000">
    <property type="component" value="Unassembled WGS sequence"/>
</dbReference>
<sequence length="326" mass="35467">MIVTLREAGEADYPAVAAVMSAANPRHTWTAETLAHETQGLLDHPLRPHLFQLLAEQGGQAVGVATTYQLPGMFHPDRYQAEVLVRPDAEGQGVGRALADMLEAHLESRGAREVLAGTYEDRPRGLAFLARRGFTEAMRVFDNVLDLGEFDPAPWAEQARLPDGLRLLSLPELVTERGEDAAWRAYHAAYAEAREDVPRTGEATPLLYDVFRQRGEHPGFLPGGVLLAVTDAGEVAALTELYGDAADPGRLNTGLTGTRRAWRRQGLGLALKLAALDLARQRGARSLWTGNASTNVPMLALNERLGFRPQLAWIEMRRGNLAGGGV</sequence>
<evidence type="ECO:0000313" key="5">
    <source>
        <dbReference type="EMBL" id="TLK23019.1"/>
    </source>
</evidence>
<keyword evidence="7" id="KW-1185">Reference proteome</keyword>
<dbReference type="Pfam" id="PF00583">
    <property type="entry name" value="Acetyltransf_1"/>
    <property type="match status" value="2"/>
</dbReference>
<dbReference type="CDD" id="cd04301">
    <property type="entry name" value="NAT_SF"/>
    <property type="match status" value="1"/>
</dbReference>
<dbReference type="PANTHER" id="PTHR43877">
    <property type="entry name" value="AMINOALKYLPHOSPHONATE N-ACETYLTRANSFERASE-RELATED-RELATED"/>
    <property type="match status" value="1"/>
</dbReference>
<dbReference type="InterPro" id="IPR050832">
    <property type="entry name" value="Bact_Acetyltransf"/>
</dbReference>
<dbReference type="PANTHER" id="PTHR43877:SF6">
    <property type="entry name" value="GCN5-RELATED N-ACETYLTRANSFERASE"/>
    <property type="match status" value="1"/>
</dbReference>
<accession>A0AAJ5F661</accession>
<dbReference type="AlphaFoldDB" id="A0AAJ5F661"/>
<dbReference type="EMBL" id="VBRC01000014">
    <property type="protein sequence ID" value="TLK23019.1"/>
    <property type="molecule type" value="Genomic_DNA"/>
</dbReference>
<proteinExistence type="predicted"/>
<gene>
    <name evidence="5" type="ORF">FCS05_16715</name>
    <name evidence="4" type="ORF">HNQ10_003866</name>
</gene>
<keyword evidence="2" id="KW-0012">Acyltransferase</keyword>
<dbReference type="EMBL" id="JACHFV010000016">
    <property type="protein sequence ID" value="MBB5297006.1"/>
    <property type="molecule type" value="Genomic_DNA"/>
</dbReference>
<protein>
    <submittedName>
        <fullName evidence="5">GNAT family N-acetyltransferase</fullName>
    </submittedName>
    <submittedName>
        <fullName evidence="4">GNAT superfamily N-acetyltransferase</fullName>
    </submittedName>
</protein>
<comment type="caution">
    <text evidence="5">The sequence shown here is derived from an EMBL/GenBank/DDBJ whole genome shotgun (WGS) entry which is preliminary data.</text>
</comment>
<feature type="domain" description="N-acetyltransferase" evidence="3">
    <location>
        <begin position="176"/>
        <end position="326"/>
    </location>
</feature>
<dbReference type="RefSeq" id="WP_129118068.1">
    <property type="nucleotide sequence ID" value="NZ_BSUI01000014.1"/>
</dbReference>
<dbReference type="GO" id="GO:0016747">
    <property type="term" value="F:acyltransferase activity, transferring groups other than amino-acyl groups"/>
    <property type="evidence" value="ECO:0007669"/>
    <property type="project" value="InterPro"/>
</dbReference>
<evidence type="ECO:0000313" key="4">
    <source>
        <dbReference type="EMBL" id="MBB5297006.1"/>
    </source>
</evidence>
<dbReference type="SUPFAM" id="SSF55729">
    <property type="entry name" value="Acyl-CoA N-acyltransferases (Nat)"/>
    <property type="match status" value="2"/>
</dbReference>
<reference evidence="5 6" key="1">
    <citation type="submission" date="2019-04" db="EMBL/GenBank/DDBJ databases">
        <title>Deinococcus metalilatus MA1002 mutant No.5.</title>
        <authorList>
            <person name="Park W."/>
            <person name="Park C."/>
        </authorList>
    </citation>
    <scope>NUCLEOTIDE SEQUENCE [LARGE SCALE GENOMIC DNA]</scope>
    <source>
        <strain evidence="5 6">MA1002-m5</strain>
    </source>
</reference>
<evidence type="ECO:0000256" key="1">
    <source>
        <dbReference type="ARBA" id="ARBA00022679"/>
    </source>
</evidence>
<dbReference type="InterPro" id="IPR016181">
    <property type="entry name" value="Acyl_CoA_acyltransferase"/>
</dbReference>
<dbReference type="PROSITE" id="PS51186">
    <property type="entry name" value="GNAT"/>
    <property type="match status" value="2"/>
</dbReference>
<dbReference type="Gene3D" id="3.40.630.30">
    <property type="match status" value="1"/>
</dbReference>